<feature type="transmembrane region" description="Helical" evidence="10">
    <location>
        <begin position="389"/>
        <end position="413"/>
    </location>
</feature>
<dbReference type="GO" id="GO:0006885">
    <property type="term" value="P:regulation of pH"/>
    <property type="evidence" value="ECO:0007669"/>
    <property type="project" value="TreeGrafter"/>
</dbReference>
<feature type="transmembrane region" description="Helical" evidence="10">
    <location>
        <begin position="325"/>
        <end position="351"/>
    </location>
</feature>
<dbReference type="GO" id="GO:0012505">
    <property type="term" value="C:endomembrane system"/>
    <property type="evidence" value="ECO:0007669"/>
    <property type="project" value="TreeGrafter"/>
</dbReference>
<dbReference type="InterPro" id="IPR057290">
    <property type="entry name" value="CHX17_C"/>
</dbReference>
<dbReference type="InterPro" id="IPR050794">
    <property type="entry name" value="CPA2_transporter"/>
</dbReference>
<dbReference type="Pfam" id="PF00999">
    <property type="entry name" value="Na_H_Exchanger"/>
    <property type="match status" value="1"/>
</dbReference>
<feature type="transmembrane region" description="Helical" evidence="10">
    <location>
        <begin position="181"/>
        <end position="203"/>
    </location>
</feature>
<accession>A0AAW1WTD1</accession>
<name>A0AAW1WTD1_RUBAR</name>
<reference evidence="14 15" key="1">
    <citation type="journal article" date="2023" name="G3 (Bethesda)">
        <title>A chromosome-length genome assembly and annotation of blackberry (Rubus argutus, cv. 'Hillquist').</title>
        <authorList>
            <person name="Bruna T."/>
            <person name="Aryal R."/>
            <person name="Dudchenko O."/>
            <person name="Sargent D.J."/>
            <person name="Mead D."/>
            <person name="Buti M."/>
            <person name="Cavallini A."/>
            <person name="Hytonen T."/>
            <person name="Andres J."/>
            <person name="Pham M."/>
            <person name="Weisz D."/>
            <person name="Mascagni F."/>
            <person name="Usai G."/>
            <person name="Natali L."/>
            <person name="Bassil N."/>
            <person name="Fernandez G.E."/>
            <person name="Lomsadze A."/>
            <person name="Armour M."/>
            <person name="Olukolu B."/>
            <person name="Poorten T."/>
            <person name="Britton C."/>
            <person name="Davik J."/>
            <person name="Ashrafi H."/>
            <person name="Aiden E.L."/>
            <person name="Borodovsky M."/>
            <person name="Worthington M."/>
        </authorList>
    </citation>
    <scope>NUCLEOTIDE SEQUENCE [LARGE SCALE GENOMIC DNA]</scope>
    <source>
        <strain evidence="14">PI 553951</strain>
    </source>
</reference>
<proteinExistence type="inferred from homology"/>
<dbReference type="Gene3D" id="1.20.1530.20">
    <property type="match status" value="1"/>
</dbReference>
<dbReference type="InterPro" id="IPR057291">
    <property type="entry name" value="CHX17_2nd"/>
</dbReference>
<evidence type="ECO:0008006" key="16">
    <source>
        <dbReference type="Google" id="ProtNLM"/>
    </source>
</evidence>
<gene>
    <name evidence="14" type="ORF">M0R45_024962</name>
</gene>
<evidence type="ECO:0000256" key="7">
    <source>
        <dbReference type="ARBA" id="ARBA00023065"/>
    </source>
</evidence>
<feature type="transmembrane region" description="Helical" evidence="10">
    <location>
        <begin position="83"/>
        <end position="103"/>
    </location>
</feature>
<feature type="domain" description="Cation/H+ exchanger transmembrane" evidence="11">
    <location>
        <begin position="30"/>
        <end position="415"/>
    </location>
</feature>
<comment type="subcellular location">
    <subcellularLocation>
        <location evidence="1">Membrane</location>
        <topology evidence="1">Multi-pass membrane protein</topology>
    </subcellularLocation>
</comment>
<evidence type="ECO:0000256" key="2">
    <source>
        <dbReference type="ARBA" id="ARBA00022448"/>
    </source>
</evidence>
<dbReference type="GO" id="GO:0016020">
    <property type="term" value="C:membrane"/>
    <property type="evidence" value="ECO:0007669"/>
    <property type="project" value="UniProtKB-SubCell"/>
</dbReference>
<comment type="similarity">
    <text evidence="9">Belongs to the monovalent cation:proton antiporter 2 (CPA2) transporter (TC 2.A.37) family. CHX (TC 2.A.37.4) subfamily.</text>
</comment>
<dbReference type="PANTHER" id="PTHR32468:SF18">
    <property type="entry name" value="CATION_H(+) ANTIPORTER 1"/>
    <property type="match status" value="1"/>
</dbReference>
<feature type="domain" description="Cation/H(+) antiporter central" evidence="12">
    <location>
        <begin position="513"/>
        <end position="602"/>
    </location>
</feature>
<dbReference type="InterPro" id="IPR038770">
    <property type="entry name" value="Na+/solute_symporter_sf"/>
</dbReference>
<feature type="domain" description="Cation/H(+) antiporter C-terminal" evidence="13">
    <location>
        <begin position="616"/>
        <end position="780"/>
    </location>
</feature>
<evidence type="ECO:0000256" key="4">
    <source>
        <dbReference type="ARBA" id="ARBA00022692"/>
    </source>
</evidence>
<evidence type="ECO:0000256" key="9">
    <source>
        <dbReference type="ARBA" id="ARBA00038341"/>
    </source>
</evidence>
<evidence type="ECO:0000259" key="11">
    <source>
        <dbReference type="Pfam" id="PF00999"/>
    </source>
</evidence>
<keyword evidence="6 10" id="KW-1133">Transmembrane helix</keyword>
<evidence type="ECO:0000256" key="5">
    <source>
        <dbReference type="ARBA" id="ARBA00022958"/>
    </source>
</evidence>
<evidence type="ECO:0000313" key="14">
    <source>
        <dbReference type="EMBL" id="KAK9927796.1"/>
    </source>
</evidence>
<evidence type="ECO:0000313" key="15">
    <source>
        <dbReference type="Proteomes" id="UP001457282"/>
    </source>
</evidence>
<keyword evidence="2" id="KW-0813">Transport</keyword>
<evidence type="ECO:0000259" key="12">
    <source>
        <dbReference type="Pfam" id="PF23256"/>
    </source>
</evidence>
<organism evidence="14 15">
    <name type="scientific">Rubus argutus</name>
    <name type="common">Southern blackberry</name>
    <dbReference type="NCBI Taxonomy" id="59490"/>
    <lineage>
        <taxon>Eukaryota</taxon>
        <taxon>Viridiplantae</taxon>
        <taxon>Streptophyta</taxon>
        <taxon>Embryophyta</taxon>
        <taxon>Tracheophyta</taxon>
        <taxon>Spermatophyta</taxon>
        <taxon>Magnoliopsida</taxon>
        <taxon>eudicotyledons</taxon>
        <taxon>Gunneridae</taxon>
        <taxon>Pentapetalae</taxon>
        <taxon>rosids</taxon>
        <taxon>fabids</taxon>
        <taxon>Rosales</taxon>
        <taxon>Rosaceae</taxon>
        <taxon>Rosoideae</taxon>
        <taxon>Rosoideae incertae sedis</taxon>
        <taxon>Rubus</taxon>
    </lineage>
</organism>
<dbReference type="GO" id="GO:0015297">
    <property type="term" value="F:antiporter activity"/>
    <property type="evidence" value="ECO:0007669"/>
    <property type="project" value="InterPro"/>
</dbReference>
<evidence type="ECO:0000256" key="6">
    <source>
        <dbReference type="ARBA" id="ARBA00022989"/>
    </source>
</evidence>
<feature type="transmembrane region" description="Helical" evidence="10">
    <location>
        <begin position="145"/>
        <end position="169"/>
    </location>
</feature>
<evidence type="ECO:0000256" key="8">
    <source>
        <dbReference type="ARBA" id="ARBA00023136"/>
    </source>
</evidence>
<keyword evidence="5" id="KW-0630">Potassium</keyword>
<dbReference type="EMBL" id="JBEDUW010000005">
    <property type="protein sequence ID" value="KAK9927796.1"/>
    <property type="molecule type" value="Genomic_DNA"/>
</dbReference>
<keyword evidence="15" id="KW-1185">Reference proteome</keyword>
<evidence type="ECO:0000256" key="3">
    <source>
        <dbReference type="ARBA" id="ARBA00022538"/>
    </source>
</evidence>
<feature type="transmembrane region" description="Helical" evidence="10">
    <location>
        <begin position="243"/>
        <end position="262"/>
    </location>
</feature>
<dbReference type="Proteomes" id="UP001457282">
    <property type="component" value="Unassembled WGS sequence"/>
</dbReference>
<sequence>MEATHKFVCQDDLTNPLSSMAIQVSCILVISHFFNIVLKALGQPGPIAQILAGLVLGPTGLCNIPDVRKYFLPASAAQYYEMFGFFCRILFMFLFGLEVDIAYIRRNRRVVCMIACGGASIGAIFGLISSFFLRQYLLNKKSPMNAKYVFCMMLFLAYSATPVVNRLAAELRFATSDIGRLAVASALVIELACILVFDLLILFSTGKSSIGNAFLILVGLVLVLVAFRYLATWLNKRINNLKYLRNPEVFLILSILIATSMLIEMSKFNSIIACFLAGVAFPKEGKTARTLLHKLTYSVHNFVLPVYFGYIGFQFDGTYFRSLSHILIVLVLVLLSLTSKIGGVLAVCHYLKIPLSEGVFLSFVLNLKGHADLLFVGSASKLLFDWDAVAYNLLVMTIVINTVISGPMVAVLMKKEYQLFAHSHTTLGTELVEKPENELRVLGCVYGPRQVSAVLSVIATLRGPQTAPIMPYLAHLIELQQKRRTNVSYHELEDDELSDEDEYGGNDVVEIHGAVDAFTKETTILITTIKAVSTLPFLYEDVCTAAEDLRATIILLPFHKHQRIDGKMESGKEAVRTTNQKILRHAPSSVGIVVEKGLAGAVGFAQLTRVDTVQHVATLFFGGPDDREAIAWSTRIANHPRINLTVIRFLPSESSNTRNMRVESEKGNNDIEVFMALSSLEMGNDIDNAFLNDFYNGYVASGKVGYVEKYVNNGTETVAALRDIGDLYALYIVGRGGRGHSPLTTQMSDWEECPELGTVGDLLASSDFNVNGSILVVQQHRHTNKDPIDD</sequence>
<feature type="transmembrane region" description="Helical" evidence="10">
    <location>
        <begin position="20"/>
        <end position="38"/>
    </location>
</feature>
<evidence type="ECO:0000256" key="10">
    <source>
        <dbReference type="SAM" id="Phobius"/>
    </source>
</evidence>
<feature type="transmembrane region" description="Helical" evidence="10">
    <location>
        <begin position="110"/>
        <end position="133"/>
    </location>
</feature>
<evidence type="ECO:0000259" key="13">
    <source>
        <dbReference type="Pfam" id="PF23259"/>
    </source>
</evidence>
<feature type="transmembrane region" description="Helical" evidence="10">
    <location>
        <begin position="358"/>
        <end position="377"/>
    </location>
</feature>
<dbReference type="Pfam" id="PF23256">
    <property type="entry name" value="CHX17_2nd"/>
    <property type="match status" value="1"/>
</dbReference>
<dbReference type="Pfam" id="PF23259">
    <property type="entry name" value="CHX17_C"/>
    <property type="match status" value="1"/>
</dbReference>
<dbReference type="GO" id="GO:1902600">
    <property type="term" value="P:proton transmembrane transport"/>
    <property type="evidence" value="ECO:0007669"/>
    <property type="project" value="InterPro"/>
</dbReference>
<keyword evidence="7" id="KW-0406">Ion transport</keyword>
<dbReference type="AlphaFoldDB" id="A0AAW1WTD1"/>
<dbReference type="InterPro" id="IPR006153">
    <property type="entry name" value="Cation/H_exchanger_TM"/>
</dbReference>
<feature type="transmembrane region" description="Helical" evidence="10">
    <location>
        <begin position="295"/>
        <end position="313"/>
    </location>
</feature>
<keyword evidence="4 10" id="KW-0812">Transmembrane</keyword>
<keyword evidence="3" id="KW-0633">Potassium transport</keyword>
<feature type="transmembrane region" description="Helical" evidence="10">
    <location>
        <begin position="209"/>
        <end position="231"/>
    </location>
</feature>
<feature type="transmembrane region" description="Helical" evidence="10">
    <location>
        <begin position="50"/>
        <end position="71"/>
    </location>
</feature>
<dbReference type="GO" id="GO:0006813">
    <property type="term" value="P:potassium ion transport"/>
    <property type="evidence" value="ECO:0007669"/>
    <property type="project" value="UniProtKB-KW"/>
</dbReference>
<protein>
    <recommendedName>
        <fullName evidence="16">Cation/H+ exchanger domain-containing protein</fullName>
    </recommendedName>
</protein>
<evidence type="ECO:0000256" key="1">
    <source>
        <dbReference type="ARBA" id="ARBA00004141"/>
    </source>
</evidence>
<comment type="caution">
    <text evidence="14">The sequence shown here is derived from an EMBL/GenBank/DDBJ whole genome shotgun (WGS) entry which is preliminary data.</text>
</comment>
<keyword evidence="8 10" id="KW-0472">Membrane</keyword>
<dbReference type="PANTHER" id="PTHR32468">
    <property type="entry name" value="CATION/H + ANTIPORTER"/>
    <property type="match status" value="1"/>
</dbReference>